<reference evidence="2" key="2">
    <citation type="submission" date="2011-01" db="EMBL/GenBank/DDBJ databases">
        <title>The complete genome of Deinococcus maricopensis DSM 21211.</title>
        <authorList>
            <consortium name="US DOE Joint Genome Institute (JGI-PGF)"/>
            <person name="Lucas S."/>
            <person name="Copeland A."/>
            <person name="Lapidus A."/>
            <person name="Goodwin L."/>
            <person name="Pitluck S."/>
            <person name="Kyrpides N."/>
            <person name="Mavromatis K."/>
            <person name="Pagani I."/>
            <person name="Ivanova N."/>
            <person name="Ovchinnikova G."/>
            <person name="Zeytun A."/>
            <person name="Detter J.C."/>
            <person name="Han C."/>
            <person name="Land M."/>
            <person name="Hauser L."/>
            <person name="Markowitz V."/>
            <person name="Cheng J.-F."/>
            <person name="Hugenholtz P."/>
            <person name="Woyke T."/>
            <person name="Wu D."/>
            <person name="Pukall R."/>
            <person name="Gehrich-Schroeter G."/>
            <person name="Brambilla E."/>
            <person name="Klenk H.-P."/>
            <person name="Eisen J.A."/>
        </authorList>
    </citation>
    <scope>NUCLEOTIDE SEQUENCE [LARGE SCALE GENOMIC DNA]</scope>
    <source>
        <strain evidence="2">DSM 21211 / LMG 22137 / NRRL B-23946 / LB-34</strain>
    </source>
</reference>
<name>E8U7T5_DEIML</name>
<reference evidence="1 2" key="1">
    <citation type="journal article" date="2011" name="Stand. Genomic Sci.">
        <title>Complete genome sequence of Deinococcus maricopensis type strain (LB-34).</title>
        <authorList>
            <person name="Pukall R."/>
            <person name="Zeytun A."/>
            <person name="Lucas S."/>
            <person name="Lapidus A."/>
            <person name="Hammon N."/>
            <person name="Deshpande S."/>
            <person name="Nolan M."/>
            <person name="Cheng J.F."/>
            <person name="Pitluck S."/>
            <person name="Liolios K."/>
            <person name="Pagani I."/>
            <person name="Mikhailova N."/>
            <person name="Ivanova N."/>
            <person name="Mavromatis K."/>
            <person name="Pati A."/>
            <person name="Tapia R."/>
            <person name="Han C."/>
            <person name="Goodwin L."/>
            <person name="Chen A."/>
            <person name="Palaniappan K."/>
            <person name="Land M."/>
            <person name="Hauser L."/>
            <person name="Chang Y.J."/>
            <person name="Jeffries C.D."/>
            <person name="Brambilla E.M."/>
            <person name="Rohde M."/>
            <person name="Goker M."/>
            <person name="Detter J.C."/>
            <person name="Woyke T."/>
            <person name="Bristow J."/>
            <person name="Eisen J.A."/>
            <person name="Markowitz V."/>
            <person name="Hugenholtz P."/>
            <person name="Kyrpides N.C."/>
            <person name="Klenk H.P."/>
        </authorList>
    </citation>
    <scope>NUCLEOTIDE SEQUENCE [LARGE SCALE GENOMIC DNA]</scope>
    <source>
        <strain evidence="2">DSM 21211 / LMG 22137 / NRRL B-23946 / LB-34</strain>
    </source>
</reference>
<dbReference type="AlphaFoldDB" id="E8U7T5"/>
<protein>
    <submittedName>
        <fullName evidence="1">Uncharacterized protein</fullName>
    </submittedName>
</protein>
<dbReference type="HOGENOM" id="CLU_111051_0_0_0"/>
<dbReference type="RefSeq" id="WP_013556629.1">
    <property type="nucleotide sequence ID" value="NC_014958.1"/>
</dbReference>
<dbReference type="STRING" id="709986.Deima_1475"/>
<dbReference type="eggNOG" id="ENOG50312I6">
    <property type="taxonomic scope" value="Bacteria"/>
</dbReference>
<gene>
    <name evidence="1" type="ordered locus">Deima_1475</name>
</gene>
<dbReference type="KEGG" id="dmr:Deima_1475"/>
<evidence type="ECO:0000313" key="1">
    <source>
        <dbReference type="EMBL" id="ADV67124.1"/>
    </source>
</evidence>
<sequence>MGALPHPDAFTFTLSVNGRGAGEQAWSVAHDKTAVIARVQTDFGGVLPAVRRVQTSRMHPRAGTSLAYAEGDGRTRASFETHFDRKAGLVTLRQGREEVSAPLVSDHHDPVSLLLWLRSATEDLTHADVRMVGGRVHVQRLPDSEVGGVAARAYTLRPGGALVFVEAHAPHRLLRLVQPTDFGSVDALLVGSPAAEQFAREAARERDGGVRARRRR</sequence>
<evidence type="ECO:0000313" key="2">
    <source>
        <dbReference type="Proteomes" id="UP000008635"/>
    </source>
</evidence>
<keyword evidence="2" id="KW-1185">Reference proteome</keyword>
<dbReference type="EMBL" id="CP002454">
    <property type="protein sequence ID" value="ADV67124.1"/>
    <property type="molecule type" value="Genomic_DNA"/>
</dbReference>
<dbReference type="Proteomes" id="UP000008635">
    <property type="component" value="Chromosome"/>
</dbReference>
<proteinExistence type="predicted"/>
<organism evidence="1 2">
    <name type="scientific">Deinococcus maricopensis (strain DSM 21211 / LMG 22137 / NRRL B-23946 / LB-34)</name>
    <dbReference type="NCBI Taxonomy" id="709986"/>
    <lineage>
        <taxon>Bacteria</taxon>
        <taxon>Thermotogati</taxon>
        <taxon>Deinococcota</taxon>
        <taxon>Deinococci</taxon>
        <taxon>Deinococcales</taxon>
        <taxon>Deinococcaceae</taxon>
        <taxon>Deinococcus</taxon>
    </lineage>
</organism>
<accession>E8U7T5</accession>